<dbReference type="PIRSF" id="PIRSF004846">
    <property type="entry name" value="ModA"/>
    <property type="match status" value="1"/>
</dbReference>
<evidence type="ECO:0000313" key="8">
    <source>
        <dbReference type="Proteomes" id="UP000198824"/>
    </source>
</evidence>
<evidence type="ECO:0000256" key="5">
    <source>
        <dbReference type="ARBA" id="ARBA00062515"/>
    </source>
</evidence>
<dbReference type="EMBL" id="FOZG01000001">
    <property type="protein sequence ID" value="SFR79993.1"/>
    <property type="molecule type" value="Genomic_DNA"/>
</dbReference>
<feature type="binding site" evidence="6">
    <location>
        <position position="115"/>
    </location>
    <ligand>
        <name>molybdate</name>
        <dbReference type="ChEBI" id="CHEBI:36264"/>
    </ligand>
</feature>
<dbReference type="InterPro" id="IPR005950">
    <property type="entry name" value="ModA"/>
</dbReference>
<dbReference type="AlphaFoldDB" id="A0A1I6JM00"/>
<accession>A0A1I6JM00</accession>
<protein>
    <submittedName>
        <fullName evidence="7">Molybdate transport system substrate-binding protein</fullName>
    </submittedName>
</protein>
<feature type="binding site" evidence="6">
    <location>
        <position position="6"/>
    </location>
    <ligand>
        <name>molybdate</name>
        <dbReference type="ChEBI" id="CHEBI:36264"/>
    </ligand>
</feature>
<evidence type="ECO:0000313" key="7">
    <source>
        <dbReference type="EMBL" id="SFR79993.1"/>
    </source>
</evidence>
<dbReference type="Gene3D" id="3.40.190.10">
    <property type="entry name" value="Periplasmic binding protein-like II"/>
    <property type="match status" value="2"/>
</dbReference>
<evidence type="ECO:0000256" key="6">
    <source>
        <dbReference type="PIRSR" id="PIRSR004846-1"/>
    </source>
</evidence>
<gene>
    <name evidence="7" type="ORF">SAMN05192580_0506</name>
</gene>
<dbReference type="GO" id="GO:0015689">
    <property type="term" value="P:molybdate ion transport"/>
    <property type="evidence" value="ECO:0007669"/>
    <property type="project" value="InterPro"/>
</dbReference>
<keyword evidence="3 6" id="KW-0479">Metal-binding</keyword>
<proteinExistence type="inferred from homology"/>
<name>A0A1I6JM00_9SPHN</name>
<dbReference type="SUPFAM" id="SSF53850">
    <property type="entry name" value="Periplasmic binding protein-like II"/>
    <property type="match status" value="1"/>
</dbReference>
<dbReference type="STRING" id="1166337.SAMN05192580_0506"/>
<dbReference type="PANTHER" id="PTHR30632:SF0">
    <property type="entry name" value="SULFATE-BINDING PROTEIN"/>
    <property type="match status" value="1"/>
</dbReference>
<keyword evidence="8" id="KW-1185">Reference proteome</keyword>
<evidence type="ECO:0000256" key="3">
    <source>
        <dbReference type="ARBA" id="ARBA00022723"/>
    </source>
</evidence>
<dbReference type="NCBIfam" id="TIGR01256">
    <property type="entry name" value="modA"/>
    <property type="match status" value="1"/>
</dbReference>
<dbReference type="Proteomes" id="UP000198824">
    <property type="component" value="Unassembled WGS sequence"/>
</dbReference>
<dbReference type="GO" id="GO:0030973">
    <property type="term" value="F:molybdate ion binding"/>
    <property type="evidence" value="ECO:0007669"/>
    <property type="project" value="TreeGrafter"/>
</dbReference>
<comment type="similarity">
    <text evidence="1">Belongs to the bacterial solute-binding protein ModA family.</text>
</comment>
<evidence type="ECO:0000256" key="1">
    <source>
        <dbReference type="ARBA" id="ARBA00009175"/>
    </source>
</evidence>
<dbReference type="RefSeq" id="WP_242653278.1">
    <property type="nucleotide sequence ID" value="NZ_FOZG01000001.1"/>
</dbReference>
<organism evidence="7 8">
    <name type="scientific">Sphingomonas jatrophae</name>
    <dbReference type="NCBI Taxonomy" id="1166337"/>
    <lineage>
        <taxon>Bacteria</taxon>
        <taxon>Pseudomonadati</taxon>
        <taxon>Pseudomonadota</taxon>
        <taxon>Alphaproteobacteria</taxon>
        <taxon>Sphingomonadales</taxon>
        <taxon>Sphingomonadaceae</taxon>
        <taxon>Sphingomonas</taxon>
    </lineage>
</organism>
<feature type="binding site" evidence="6">
    <location>
        <position position="142"/>
    </location>
    <ligand>
        <name>molybdate</name>
        <dbReference type="ChEBI" id="CHEBI:36264"/>
    </ligand>
</feature>
<comment type="subunit">
    <text evidence="5">The complex is composed of two ATP-binding proteins (ModC), two transmembrane proteins (ModB) and a solute-binding protein (ModA).</text>
</comment>
<feature type="binding site" evidence="6">
    <location>
        <position position="33"/>
    </location>
    <ligand>
        <name>molybdate</name>
        <dbReference type="ChEBI" id="CHEBI:36264"/>
    </ligand>
</feature>
<keyword evidence="2 6" id="KW-0500">Molybdenum</keyword>
<keyword evidence="4" id="KW-0732">Signal</keyword>
<reference evidence="7 8" key="1">
    <citation type="submission" date="2016-10" db="EMBL/GenBank/DDBJ databases">
        <authorList>
            <person name="de Groot N.N."/>
        </authorList>
    </citation>
    <scope>NUCLEOTIDE SEQUENCE [LARGE SCALE GENOMIC DNA]</scope>
    <source>
        <strain evidence="7 8">S5-249</strain>
    </source>
</reference>
<feature type="binding site" evidence="6">
    <location>
        <position position="160"/>
    </location>
    <ligand>
        <name>molybdate</name>
        <dbReference type="ChEBI" id="CHEBI:36264"/>
    </ligand>
</feature>
<dbReference type="GO" id="GO:1901359">
    <property type="term" value="F:tungstate binding"/>
    <property type="evidence" value="ECO:0007669"/>
    <property type="project" value="UniProtKB-ARBA"/>
</dbReference>
<dbReference type="InterPro" id="IPR050682">
    <property type="entry name" value="ModA/WtpA"/>
</dbReference>
<dbReference type="PANTHER" id="PTHR30632">
    <property type="entry name" value="MOLYBDATE-BINDING PERIPLASMIC PROTEIN"/>
    <property type="match status" value="1"/>
</dbReference>
<evidence type="ECO:0000256" key="4">
    <source>
        <dbReference type="ARBA" id="ARBA00022729"/>
    </source>
</evidence>
<sequence>MLAAISLREGMTQAAAAWVRQGHEPPRLVFAGTPALARQIAAGAPADLFVSADEAWADRLQGQRRLRPGTRATFLANRLAVAVPRGRAPLRRMDDLSWLVGTGRLALAAPESVPAGRYAKAALERAGLWRGLASRVVRADDVRGALALVARGAAAAAIVYATDIAVEPRVRSAGLVPARLTPPVRYVIAIPTAARDPDAAAFRAFLLSPAGRAPFLRAGFLPPR</sequence>
<dbReference type="FunFam" id="3.40.190.10:FF:000035">
    <property type="entry name" value="Molybdate ABC transporter substrate-binding protein"/>
    <property type="match status" value="1"/>
</dbReference>
<evidence type="ECO:0000256" key="2">
    <source>
        <dbReference type="ARBA" id="ARBA00022505"/>
    </source>
</evidence>
<dbReference type="GO" id="GO:0046872">
    <property type="term" value="F:metal ion binding"/>
    <property type="evidence" value="ECO:0007669"/>
    <property type="project" value="UniProtKB-KW"/>
</dbReference>
<dbReference type="Pfam" id="PF13531">
    <property type="entry name" value="SBP_bac_11"/>
    <property type="match status" value="1"/>
</dbReference>